<feature type="domain" description="NAD-dependent epimerase/dehydratase" evidence="2">
    <location>
        <begin position="3"/>
        <end position="209"/>
    </location>
</feature>
<evidence type="ECO:0000313" key="3">
    <source>
        <dbReference type="EMBL" id="KAB0613645.1"/>
    </source>
</evidence>
<dbReference type="Gene3D" id="3.40.50.720">
    <property type="entry name" value="NAD(P)-binding Rossmann-like Domain"/>
    <property type="match status" value="1"/>
</dbReference>
<evidence type="ECO:0000256" key="1">
    <source>
        <dbReference type="ARBA" id="ARBA00007637"/>
    </source>
</evidence>
<dbReference type="GeneID" id="56509144"/>
<dbReference type="Proteomes" id="UP000423641">
    <property type="component" value="Unassembled WGS sequence"/>
</dbReference>
<proteinExistence type="inferred from homology"/>
<gene>
    <name evidence="3" type="ORF">F7P66_02920</name>
</gene>
<organism evidence="3 4">
    <name type="scientific">Campylobacter hyointestinalis subsp. lawsonii</name>
    <dbReference type="NCBI Taxonomy" id="91353"/>
    <lineage>
        <taxon>Bacteria</taxon>
        <taxon>Pseudomonadati</taxon>
        <taxon>Campylobacterota</taxon>
        <taxon>Epsilonproteobacteria</taxon>
        <taxon>Campylobacterales</taxon>
        <taxon>Campylobacteraceae</taxon>
        <taxon>Campylobacter</taxon>
    </lineage>
</organism>
<dbReference type="InterPro" id="IPR036291">
    <property type="entry name" value="NAD(P)-bd_dom_sf"/>
</dbReference>
<dbReference type="RefSeq" id="WP_111969004.1">
    <property type="nucleotide sequence ID" value="NZ_CP053828.1"/>
</dbReference>
<comment type="caution">
    <text evidence="3">The sequence shown here is derived from an EMBL/GenBank/DDBJ whole genome shotgun (WGS) entry which is preliminary data.</text>
</comment>
<evidence type="ECO:0000313" key="4">
    <source>
        <dbReference type="Proteomes" id="UP000423641"/>
    </source>
</evidence>
<reference evidence="3 4" key="1">
    <citation type="submission" date="2019-09" db="EMBL/GenBank/DDBJ databases">
        <title>Draft genome sequences of 48 bacterial type strains from the CCUG.</title>
        <authorList>
            <person name="Tunovic T."/>
            <person name="Pineiro-Iglesias B."/>
            <person name="Unosson C."/>
            <person name="Inganas E."/>
            <person name="Ohlen M."/>
            <person name="Cardew S."/>
            <person name="Jensie-Markopoulos S."/>
            <person name="Salva-Serra F."/>
            <person name="Jaen-Luchoro D."/>
            <person name="Karlsson R."/>
            <person name="Svensson-Stadler L."/>
            <person name="Chun J."/>
            <person name="Moore E."/>
        </authorList>
    </citation>
    <scope>NUCLEOTIDE SEQUENCE [LARGE SCALE GENOMIC DNA]</scope>
    <source>
        <strain evidence="3 4">CCUG 34538</strain>
    </source>
</reference>
<sequence>MNILLTGSNGFLGTYIKNNINPKYNVFYGTTSRLDDNYIKFDLLYKNICDLLLDTKIDCIIHSASIIPKSFNEASYDLFLSNTEMMKNLYEYAYKSHLNKFIYLSSFGSMNEPKLLDIGDYYTMSKIVGEHFCAMMTKNKINATSFRISAPFGEYNKARSVINIFIDKALRNEDLTLFGNGKRRQNFTYVGDILNAIELGLERNINGVYEIVSNKSISMLELAKIVIKITNSKSKIVFIGDDPQENYNPVYSYCKAFNDFGYKPKYTIEAGLKKYIEWYKNENSINI</sequence>
<protein>
    <submittedName>
        <fullName evidence="3">NAD(P)-dependent oxidoreductase</fullName>
    </submittedName>
</protein>
<dbReference type="PANTHER" id="PTHR43000">
    <property type="entry name" value="DTDP-D-GLUCOSE 4,6-DEHYDRATASE-RELATED"/>
    <property type="match status" value="1"/>
</dbReference>
<accession>A0AAV6EFD6</accession>
<dbReference type="SUPFAM" id="SSF51735">
    <property type="entry name" value="NAD(P)-binding Rossmann-fold domains"/>
    <property type="match status" value="1"/>
</dbReference>
<dbReference type="EMBL" id="VZON01000002">
    <property type="protein sequence ID" value="KAB0613645.1"/>
    <property type="molecule type" value="Genomic_DNA"/>
</dbReference>
<dbReference type="InterPro" id="IPR001509">
    <property type="entry name" value="Epimerase_deHydtase"/>
</dbReference>
<comment type="similarity">
    <text evidence="1">Belongs to the NAD(P)-dependent epimerase/dehydratase family.</text>
</comment>
<dbReference type="AlphaFoldDB" id="A0AAV6EFD6"/>
<dbReference type="Pfam" id="PF01370">
    <property type="entry name" value="Epimerase"/>
    <property type="match status" value="1"/>
</dbReference>
<name>A0AAV6EFD6_CAMHY</name>
<evidence type="ECO:0000259" key="2">
    <source>
        <dbReference type="Pfam" id="PF01370"/>
    </source>
</evidence>